<organism evidence="1">
    <name type="scientific">marine metagenome</name>
    <dbReference type="NCBI Taxonomy" id="408172"/>
    <lineage>
        <taxon>unclassified sequences</taxon>
        <taxon>metagenomes</taxon>
        <taxon>ecological metagenomes</taxon>
    </lineage>
</organism>
<evidence type="ECO:0000313" key="1">
    <source>
        <dbReference type="EMBL" id="SVD14439.1"/>
    </source>
</evidence>
<protein>
    <submittedName>
        <fullName evidence="1">Uncharacterized protein</fullName>
    </submittedName>
</protein>
<dbReference type="AlphaFoldDB" id="A0A382SWZ3"/>
<feature type="non-terminal residue" evidence="1">
    <location>
        <position position="1"/>
    </location>
</feature>
<gene>
    <name evidence="1" type="ORF">METZ01_LOCUS367293</name>
</gene>
<reference evidence="1" key="1">
    <citation type="submission" date="2018-05" db="EMBL/GenBank/DDBJ databases">
        <authorList>
            <person name="Lanie J.A."/>
            <person name="Ng W.-L."/>
            <person name="Kazmierczak K.M."/>
            <person name="Andrzejewski T.M."/>
            <person name="Davidsen T.M."/>
            <person name="Wayne K.J."/>
            <person name="Tettelin H."/>
            <person name="Glass J.I."/>
            <person name="Rusch D."/>
            <person name="Podicherti R."/>
            <person name="Tsui H.-C.T."/>
            <person name="Winkler M.E."/>
        </authorList>
    </citation>
    <scope>NUCLEOTIDE SEQUENCE</scope>
</reference>
<name>A0A382SWZ3_9ZZZZ</name>
<dbReference type="EMBL" id="UINC01132245">
    <property type="protein sequence ID" value="SVD14439.1"/>
    <property type="molecule type" value="Genomic_DNA"/>
</dbReference>
<accession>A0A382SWZ3</accession>
<feature type="non-terminal residue" evidence="1">
    <location>
        <position position="33"/>
    </location>
</feature>
<sequence length="33" mass="3949">VLHVTIKKEHDSPEDPKRVHYRWIDDAVHEEAV</sequence>
<proteinExistence type="predicted"/>